<evidence type="ECO:0000313" key="5">
    <source>
        <dbReference type="EMBL" id="MFC4827483.1"/>
    </source>
</evidence>
<keyword evidence="4" id="KW-0720">Serine protease</keyword>
<sequence>MKLLLTSAGVGNPTIRAALVDLLGKPIEECSALCIPTAAYGHGSSEGAWRFISGRSPLHMVDQGWKSLGVLELTALPSIERELWVPVLEQADVLLAGGGDSLYLAHWMRESGFVDLLPTLSNTVWVGLSAGSMALTPRIGEYFVEWQPPGGGNEALGVVDFSIFPHLDHPNLPQNTLAHAERWAATLPNAAYAIDDDTAIVVAAGAVRVVSEGSWTHFPLPVASG</sequence>
<keyword evidence="2" id="KW-0645">Protease</keyword>
<accession>A0ABV9R0V7</accession>
<gene>
    <name evidence="5" type="ORF">ACFPER_01700</name>
</gene>
<evidence type="ECO:0000256" key="3">
    <source>
        <dbReference type="ARBA" id="ARBA00022801"/>
    </source>
</evidence>
<dbReference type="Gene3D" id="3.40.50.880">
    <property type="match status" value="1"/>
</dbReference>
<dbReference type="InterPro" id="IPR005320">
    <property type="entry name" value="Peptidase_S51"/>
</dbReference>
<comment type="similarity">
    <text evidence="1">Belongs to the peptidase S51 family.</text>
</comment>
<keyword evidence="3" id="KW-0378">Hydrolase</keyword>
<dbReference type="SUPFAM" id="SSF52317">
    <property type="entry name" value="Class I glutamine amidotransferase-like"/>
    <property type="match status" value="1"/>
</dbReference>
<proteinExistence type="inferred from homology"/>
<evidence type="ECO:0000313" key="6">
    <source>
        <dbReference type="Proteomes" id="UP001595960"/>
    </source>
</evidence>
<dbReference type="Pfam" id="PF03575">
    <property type="entry name" value="Peptidase_S51"/>
    <property type="match status" value="1"/>
</dbReference>
<comment type="caution">
    <text evidence="5">The sequence shown here is derived from an EMBL/GenBank/DDBJ whole genome shotgun (WGS) entry which is preliminary data.</text>
</comment>
<dbReference type="RefSeq" id="WP_204395543.1">
    <property type="nucleotide sequence ID" value="NZ_JAFBBW010000001.1"/>
</dbReference>
<organism evidence="5 6">
    <name type="scientific">Agromyces aurantiacus</name>
    <dbReference type="NCBI Taxonomy" id="165814"/>
    <lineage>
        <taxon>Bacteria</taxon>
        <taxon>Bacillati</taxon>
        <taxon>Actinomycetota</taxon>
        <taxon>Actinomycetes</taxon>
        <taxon>Micrococcales</taxon>
        <taxon>Microbacteriaceae</taxon>
        <taxon>Agromyces</taxon>
    </lineage>
</organism>
<evidence type="ECO:0000256" key="1">
    <source>
        <dbReference type="ARBA" id="ARBA00006534"/>
    </source>
</evidence>
<reference evidence="6" key="1">
    <citation type="journal article" date="2019" name="Int. J. Syst. Evol. Microbiol.">
        <title>The Global Catalogue of Microorganisms (GCM) 10K type strain sequencing project: providing services to taxonomists for standard genome sequencing and annotation.</title>
        <authorList>
            <consortium name="The Broad Institute Genomics Platform"/>
            <consortium name="The Broad Institute Genome Sequencing Center for Infectious Disease"/>
            <person name="Wu L."/>
            <person name="Ma J."/>
        </authorList>
    </citation>
    <scope>NUCLEOTIDE SEQUENCE [LARGE SCALE GENOMIC DNA]</scope>
    <source>
        <strain evidence="6">CGMCC 1.12192</strain>
    </source>
</reference>
<evidence type="ECO:0000256" key="2">
    <source>
        <dbReference type="ARBA" id="ARBA00022670"/>
    </source>
</evidence>
<evidence type="ECO:0000256" key="4">
    <source>
        <dbReference type="ARBA" id="ARBA00022825"/>
    </source>
</evidence>
<protein>
    <submittedName>
        <fullName evidence="5">Type 1 glutamine amidotransferase-like domain-containing protein</fullName>
    </submittedName>
</protein>
<dbReference type="InterPro" id="IPR029062">
    <property type="entry name" value="Class_I_gatase-like"/>
</dbReference>
<dbReference type="EMBL" id="JBHSJC010000001">
    <property type="protein sequence ID" value="MFC4827483.1"/>
    <property type="molecule type" value="Genomic_DNA"/>
</dbReference>
<name>A0ABV9R0V7_9MICO</name>
<dbReference type="Proteomes" id="UP001595960">
    <property type="component" value="Unassembled WGS sequence"/>
</dbReference>
<keyword evidence="6" id="KW-1185">Reference proteome</keyword>